<name>A0A2P2J1D6_RHIMU</name>
<dbReference type="AlphaFoldDB" id="A0A2P2J1D6"/>
<proteinExistence type="predicted"/>
<evidence type="ECO:0000313" key="1">
    <source>
        <dbReference type="EMBL" id="MBW87288.1"/>
    </source>
</evidence>
<dbReference type="EMBL" id="GGEC01006805">
    <property type="protein sequence ID" value="MBW87288.1"/>
    <property type="molecule type" value="Transcribed_RNA"/>
</dbReference>
<sequence>MSQTTCRYKSPNCLDSAMIIPLICTMSISAH</sequence>
<organism evidence="1">
    <name type="scientific">Rhizophora mucronata</name>
    <name type="common">Asiatic mangrove</name>
    <dbReference type="NCBI Taxonomy" id="61149"/>
    <lineage>
        <taxon>Eukaryota</taxon>
        <taxon>Viridiplantae</taxon>
        <taxon>Streptophyta</taxon>
        <taxon>Embryophyta</taxon>
        <taxon>Tracheophyta</taxon>
        <taxon>Spermatophyta</taxon>
        <taxon>Magnoliopsida</taxon>
        <taxon>eudicotyledons</taxon>
        <taxon>Gunneridae</taxon>
        <taxon>Pentapetalae</taxon>
        <taxon>rosids</taxon>
        <taxon>fabids</taxon>
        <taxon>Malpighiales</taxon>
        <taxon>Rhizophoraceae</taxon>
        <taxon>Rhizophora</taxon>
    </lineage>
</organism>
<protein>
    <submittedName>
        <fullName evidence="1">Uncharacterized protein</fullName>
    </submittedName>
</protein>
<accession>A0A2P2J1D6</accession>
<reference evidence="1" key="1">
    <citation type="submission" date="2018-02" db="EMBL/GenBank/DDBJ databases">
        <title>Rhizophora mucronata_Transcriptome.</title>
        <authorList>
            <person name="Meera S.P."/>
            <person name="Sreeshan A."/>
            <person name="Augustine A."/>
        </authorList>
    </citation>
    <scope>NUCLEOTIDE SEQUENCE</scope>
    <source>
        <tissue evidence="1">Leaf</tissue>
    </source>
</reference>